<comment type="caution">
    <text evidence="9">The sequence shown here is derived from an EMBL/GenBank/DDBJ whole genome shotgun (WGS) entry which is preliminary data.</text>
</comment>
<comment type="subcellular location">
    <subcellularLocation>
        <location evidence="2">Cell outer membrane</location>
    </subcellularLocation>
    <subcellularLocation>
        <location evidence="1">Cell surface</location>
    </subcellularLocation>
</comment>
<evidence type="ECO:0000256" key="7">
    <source>
        <dbReference type="ARBA" id="ARBA00023237"/>
    </source>
</evidence>
<dbReference type="InterPro" id="IPR005594">
    <property type="entry name" value="YadA_C"/>
</dbReference>
<keyword evidence="6" id="KW-0472">Membrane</keyword>
<keyword evidence="7" id="KW-0998">Cell outer membrane</keyword>
<evidence type="ECO:0000256" key="4">
    <source>
        <dbReference type="ARBA" id="ARBA00022692"/>
    </source>
</evidence>
<evidence type="ECO:0000313" key="9">
    <source>
        <dbReference type="EMBL" id="MBJ2117322.1"/>
    </source>
</evidence>
<dbReference type="RefSeq" id="WP_161706263.1">
    <property type="nucleotide sequence ID" value="NZ_CAXOLJ010000003.1"/>
</dbReference>
<proteinExistence type="predicted"/>
<keyword evidence="10" id="KW-1185">Reference proteome</keyword>
<dbReference type="Gene3D" id="3.30.1300.30">
    <property type="entry name" value="GSPII I/J protein-like"/>
    <property type="match status" value="1"/>
</dbReference>
<evidence type="ECO:0000256" key="5">
    <source>
        <dbReference type="ARBA" id="ARBA00022729"/>
    </source>
</evidence>
<evidence type="ECO:0000313" key="10">
    <source>
        <dbReference type="Proteomes" id="UP000619976"/>
    </source>
</evidence>
<evidence type="ECO:0000256" key="1">
    <source>
        <dbReference type="ARBA" id="ARBA00004241"/>
    </source>
</evidence>
<reference evidence="9 10" key="1">
    <citation type="submission" date="2020-12" db="EMBL/GenBank/DDBJ databases">
        <title>Enhanced detection system for hospital associated transmission using whole genome sequencing surveillance.</title>
        <authorList>
            <person name="Harrison L.H."/>
            <person name="Van Tyne D."/>
            <person name="Marsh J.W."/>
            <person name="Griffith M.P."/>
            <person name="Snyder D.J."/>
            <person name="Cooper V.S."/>
            <person name="Mustapha M."/>
        </authorList>
    </citation>
    <scope>NUCLEOTIDE SEQUENCE [LARGE SCALE GENOMIC DNA]</scope>
    <source>
        <strain evidence="9 10">PR00195</strain>
    </source>
</reference>
<evidence type="ECO:0000256" key="3">
    <source>
        <dbReference type="ARBA" id="ARBA00022452"/>
    </source>
</evidence>
<gene>
    <name evidence="9" type="ORF">JFQ69_06570</name>
</gene>
<dbReference type="Pfam" id="PF03895">
    <property type="entry name" value="YadA_anchor"/>
    <property type="match status" value="1"/>
</dbReference>
<dbReference type="SUPFAM" id="SSF54523">
    <property type="entry name" value="Pili subunits"/>
    <property type="match status" value="1"/>
</dbReference>
<dbReference type="EMBL" id="JAEKCB010000002">
    <property type="protein sequence ID" value="MBJ2117322.1"/>
    <property type="molecule type" value="Genomic_DNA"/>
</dbReference>
<evidence type="ECO:0000256" key="2">
    <source>
        <dbReference type="ARBA" id="ARBA00004442"/>
    </source>
</evidence>
<organism evidence="9 10">
    <name type="scientific">Proteus penneri</name>
    <dbReference type="NCBI Taxonomy" id="102862"/>
    <lineage>
        <taxon>Bacteria</taxon>
        <taxon>Pseudomonadati</taxon>
        <taxon>Pseudomonadota</taxon>
        <taxon>Gammaproteobacteria</taxon>
        <taxon>Enterobacterales</taxon>
        <taxon>Morganellaceae</taxon>
        <taxon>Proteus</taxon>
    </lineage>
</organism>
<keyword evidence="5" id="KW-0732">Signal</keyword>
<name>A0ABS0W2S4_9GAMM</name>
<accession>A0ABS0W2S4</accession>
<sequence length="476" mass="54542">MKDIKRNTITILLISIIYSQGSIANNYTTNSPSEITGDNNSEPSIIKSNNKIAIPQKMLRNKDTDDFIKYIEKGVEHQEENMIRKVISNRYVSFDIDKNNNLTLYLTEEITNRIDNHLKLTHPGYNAAFSNFYSHIIDHQDEEIKKSIIKHLSSISEKNQLVLDNKITEAIKNNNTNQLYIKVKKNDMLLSESLLLNEKIDKIHLTPEERIIYDKYLKNEIDNTNLITLGSYIMNNNVEIKTNEIIDALESGKENIENNTHSIEENQSSISINKSNIVENTLKADQALGENIIQDLAIEENKKLINSNSDGIKRNKIDISDNNEKIKTNTDEIEKNKHHISHLEFEYLENLNIKEFGEKNIKDHFGKLYIENSIARDDINKLDSKFKHFKHETNNRFYKVEKRANQGIASVAAMSNLPFTDTATFSTAIGIGNYRNATALAWGMQYRINENIKVRASTAWNDSNNFVSAGGIGISW</sequence>
<evidence type="ECO:0000259" key="8">
    <source>
        <dbReference type="Pfam" id="PF03895"/>
    </source>
</evidence>
<evidence type="ECO:0000256" key="6">
    <source>
        <dbReference type="ARBA" id="ARBA00023136"/>
    </source>
</evidence>
<dbReference type="Proteomes" id="UP000619976">
    <property type="component" value="Unassembled WGS sequence"/>
</dbReference>
<keyword evidence="4" id="KW-0812">Transmembrane</keyword>
<dbReference type="InterPro" id="IPR045584">
    <property type="entry name" value="Pilin-like"/>
</dbReference>
<feature type="domain" description="Trimeric autotransporter adhesin YadA-like C-terminal membrane anchor" evidence="8">
    <location>
        <begin position="423"/>
        <end position="476"/>
    </location>
</feature>
<keyword evidence="3" id="KW-1134">Transmembrane beta strand</keyword>
<protein>
    <submittedName>
        <fullName evidence="9">YadA-like family protein</fullName>
    </submittedName>
</protein>